<accession>A0AAV1NJ59</accession>
<evidence type="ECO:0000256" key="1">
    <source>
        <dbReference type="SAM" id="MobiDB-lite"/>
    </source>
</evidence>
<keyword evidence="3" id="KW-1185">Reference proteome</keyword>
<dbReference type="EMBL" id="CAWUFR010000040">
    <property type="protein sequence ID" value="CAK6959617.1"/>
    <property type="molecule type" value="Genomic_DNA"/>
</dbReference>
<evidence type="ECO:0000313" key="2">
    <source>
        <dbReference type="EMBL" id="CAK6959617.1"/>
    </source>
</evidence>
<name>A0AAV1NJ59_SCOSC</name>
<feature type="region of interest" description="Disordered" evidence="1">
    <location>
        <begin position="1"/>
        <end position="35"/>
    </location>
</feature>
<reference evidence="2 3" key="1">
    <citation type="submission" date="2024-01" db="EMBL/GenBank/DDBJ databases">
        <authorList>
            <person name="Alioto T."/>
            <person name="Alioto T."/>
            <person name="Gomez Garrido J."/>
        </authorList>
    </citation>
    <scope>NUCLEOTIDE SEQUENCE [LARGE SCALE GENOMIC DNA]</scope>
</reference>
<proteinExistence type="predicted"/>
<gene>
    <name evidence="2" type="ORF">FSCOSCO3_A025444</name>
</gene>
<dbReference type="AlphaFoldDB" id="A0AAV1NJ59"/>
<comment type="caution">
    <text evidence="2">The sequence shown here is derived from an EMBL/GenBank/DDBJ whole genome shotgun (WGS) entry which is preliminary data.</text>
</comment>
<protein>
    <submittedName>
        <fullName evidence="2">Uncharacterized protein</fullName>
    </submittedName>
</protein>
<evidence type="ECO:0000313" key="3">
    <source>
        <dbReference type="Proteomes" id="UP001314229"/>
    </source>
</evidence>
<dbReference type="Proteomes" id="UP001314229">
    <property type="component" value="Unassembled WGS sequence"/>
</dbReference>
<organism evidence="2 3">
    <name type="scientific">Scomber scombrus</name>
    <name type="common">Atlantic mackerel</name>
    <name type="synonym">Scomber vernalis</name>
    <dbReference type="NCBI Taxonomy" id="13677"/>
    <lineage>
        <taxon>Eukaryota</taxon>
        <taxon>Metazoa</taxon>
        <taxon>Chordata</taxon>
        <taxon>Craniata</taxon>
        <taxon>Vertebrata</taxon>
        <taxon>Euteleostomi</taxon>
        <taxon>Actinopterygii</taxon>
        <taxon>Neopterygii</taxon>
        <taxon>Teleostei</taxon>
        <taxon>Neoteleostei</taxon>
        <taxon>Acanthomorphata</taxon>
        <taxon>Pelagiaria</taxon>
        <taxon>Scombriformes</taxon>
        <taxon>Scombridae</taxon>
        <taxon>Scomber</taxon>
    </lineage>
</organism>
<sequence>MNLLFPPAGGEEDKQGEEEIEQDSNSHHQPRPTTKVTTMLISQVLQVTLANDLSVDSGVQSGKCTLHG</sequence>